<protein>
    <submittedName>
        <fullName evidence="1">Uncharacterized protein</fullName>
    </submittedName>
</protein>
<evidence type="ECO:0000313" key="1">
    <source>
        <dbReference type="EMBL" id="MEN0645528.1"/>
    </source>
</evidence>
<dbReference type="EMBL" id="JBCITK010000002">
    <property type="protein sequence ID" value="MEN0645528.1"/>
    <property type="molecule type" value="Genomic_DNA"/>
</dbReference>
<dbReference type="RefSeq" id="WP_343132196.1">
    <property type="nucleotide sequence ID" value="NZ_JBCITK010000002.1"/>
</dbReference>
<gene>
    <name evidence="1" type="ORF">MKY91_20395</name>
</gene>
<comment type="caution">
    <text evidence="1">The sequence shown here is derived from an EMBL/GenBank/DDBJ whole genome shotgun (WGS) entry which is preliminary data.</text>
</comment>
<organism evidence="1 2">
    <name type="scientific">Alkalicoccobacillus gibsonii</name>
    <dbReference type="NCBI Taxonomy" id="79881"/>
    <lineage>
        <taxon>Bacteria</taxon>
        <taxon>Bacillati</taxon>
        <taxon>Bacillota</taxon>
        <taxon>Bacilli</taxon>
        <taxon>Bacillales</taxon>
        <taxon>Bacillaceae</taxon>
        <taxon>Alkalicoccobacillus</taxon>
    </lineage>
</organism>
<reference evidence="1 2" key="1">
    <citation type="submission" date="2024-03" db="EMBL/GenBank/DDBJ databases">
        <title>Bacilli Hybrid Assemblies.</title>
        <authorList>
            <person name="Kovac J."/>
        </authorList>
    </citation>
    <scope>NUCLEOTIDE SEQUENCE [LARGE SCALE GENOMIC DNA]</scope>
    <source>
        <strain evidence="1 2">FSL R7-0666</strain>
    </source>
</reference>
<sequence length="76" mass="9030">MIEPVTLTSINASYEEILHDDKLTSRKKDRMLSDLMNKMEFHFKVPALKNPEFEKNNRPVIALYRKISMSRQFDDN</sequence>
<keyword evidence="2" id="KW-1185">Reference proteome</keyword>
<proteinExistence type="predicted"/>
<name>A0ABU9VQS8_9BACI</name>
<accession>A0ABU9VQS8</accession>
<dbReference type="Proteomes" id="UP001418796">
    <property type="component" value="Unassembled WGS sequence"/>
</dbReference>
<evidence type="ECO:0000313" key="2">
    <source>
        <dbReference type="Proteomes" id="UP001418796"/>
    </source>
</evidence>